<evidence type="ECO:0000313" key="4">
    <source>
        <dbReference type="Ensembl" id="ENSPKIP00000016481.1"/>
    </source>
</evidence>
<reference evidence="4" key="2">
    <citation type="submission" date="2025-09" db="UniProtKB">
        <authorList>
            <consortium name="Ensembl"/>
        </authorList>
    </citation>
    <scope>IDENTIFICATION</scope>
</reference>
<dbReference type="PRINTS" id="PR00837">
    <property type="entry name" value="V5TPXLIKE"/>
</dbReference>
<dbReference type="OrthoDB" id="43654at2759"/>
<feature type="signal peptide" evidence="2">
    <location>
        <begin position="1"/>
        <end position="21"/>
    </location>
</feature>
<evidence type="ECO:0000256" key="1">
    <source>
        <dbReference type="ARBA" id="ARBA00009923"/>
    </source>
</evidence>
<dbReference type="SUPFAM" id="SSF55797">
    <property type="entry name" value="PR-1-like"/>
    <property type="match status" value="1"/>
</dbReference>
<dbReference type="InterPro" id="IPR035940">
    <property type="entry name" value="CAP_sf"/>
</dbReference>
<dbReference type="AlphaFoldDB" id="A0A3B3RFM8"/>
<reference evidence="4" key="1">
    <citation type="submission" date="2025-08" db="UniProtKB">
        <authorList>
            <consortium name="Ensembl"/>
        </authorList>
    </citation>
    <scope>IDENTIFICATION</scope>
</reference>
<organism evidence="4 5">
    <name type="scientific">Paramormyrops kingsleyae</name>
    <dbReference type="NCBI Taxonomy" id="1676925"/>
    <lineage>
        <taxon>Eukaryota</taxon>
        <taxon>Metazoa</taxon>
        <taxon>Chordata</taxon>
        <taxon>Craniata</taxon>
        <taxon>Vertebrata</taxon>
        <taxon>Euteleostomi</taxon>
        <taxon>Actinopterygii</taxon>
        <taxon>Neopterygii</taxon>
        <taxon>Teleostei</taxon>
        <taxon>Osteoglossocephala</taxon>
        <taxon>Osteoglossomorpha</taxon>
        <taxon>Osteoglossiformes</taxon>
        <taxon>Mormyridae</taxon>
        <taxon>Paramormyrops</taxon>
    </lineage>
</organism>
<dbReference type="InterPro" id="IPR002413">
    <property type="entry name" value="V5_allergen-like"/>
</dbReference>
<feature type="domain" description="SCP" evidence="3">
    <location>
        <begin position="31"/>
        <end position="177"/>
    </location>
</feature>
<name>A0A3B3RFM8_9TELE</name>
<keyword evidence="2" id="KW-0732">Signal</keyword>
<dbReference type="Gene3D" id="3.40.33.10">
    <property type="entry name" value="CAP"/>
    <property type="match status" value="1"/>
</dbReference>
<evidence type="ECO:0000313" key="5">
    <source>
        <dbReference type="Proteomes" id="UP000261540"/>
    </source>
</evidence>
<dbReference type="Pfam" id="PF00188">
    <property type="entry name" value="CAP"/>
    <property type="match status" value="1"/>
</dbReference>
<dbReference type="STRING" id="1676925.ENSPKIP00000016481"/>
<sequence length="261" mass="29379">MAVQSLYLAICTVIITSITNAQPLTDITNETFIDMCVSAHNKHRSRVTPPASDMMYMTWDETLAKVAQDWASRCIFDHNPLLQMPYKLHPSFKAVGENIWRGWPVSIFSVEPAVQLWVDEVQHYTYMTKKCTGVCGHYTQVVWAKSYKVGCAVHVCSGNPQFAIFVCDYGDAGNFVGRYPYQQGTPCSSCPGKKCLSNLCYDPKEVKLKEYDWASDSDQTSNKICSLYCVSVLVCRPLLLLFTVLGVLGVQKFYPNLFVSE</sequence>
<dbReference type="SMART" id="SM00198">
    <property type="entry name" value="SCP"/>
    <property type="match status" value="1"/>
</dbReference>
<evidence type="ECO:0000259" key="3">
    <source>
        <dbReference type="SMART" id="SM00198"/>
    </source>
</evidence>
<dbReference type="InterPro" id="IPR018244">
    <property type="entry name" value="Allrgn_V5/Tpx1_CS"/>
</dbReference>
<protein>
    <submittedName>
        <fullName evidence="4">GLI pathosis related 1</fullName>
    </submittedName>
</protein>
<dbReference type="PANTHER" id="PTHR10334">
    <property type="entry name" value="CYSTEINE-RICH SECRETORY PROTEIN-RELATED"/>
    <property type="match status" value="1"/>
</dbReference>
<keyword evidence="5" id="KW-1185">Reference proteome</keyword>
<dbReference type="InterPro" id="IPR001283">
    <property type="entry name" value="CRISP-related"/>
</dbReference>
<dbReference type="InterPro" id="IPR014044">
    <property type="entry name" value="CAP_dom"/>
</dbReference>
<accession>A0A3B3RFM8</accession>
<evidence type="ECO:0000256" key="2">
    <source>
        <dbReference type="SAM" id="SignalP"/>
    </source>
</evidence>
<dbReference type="Ensembl" id="ENSPKIT00000040975.1">
    <property type="protein sequence ID" value="ENSPKIP00000016481.1"/>
    <property type="gene ID" value="ENSPKIG00000002790.1"/>
</dbReference>
<dbReference type="GeneTree" id="ENSGT00940000160727"/>
<proteinExistence type="inferred from homology"/>
<feature type="chain" id="PRO_5017371299" evidence="2">
    <location>
        <begin position="22"/>
        <end position="261"/>
    </location>
</feature>
<dbReference type="Proteomes" id="UP000261540">
    <property type="component" value="Unplaced"/>
</dbReference>
<dbReference type="PRINTS" id="PR00838">
    <property type="entry name" value="V5ALLERGEN"/>
</dbReference>
<comment type="similarity">
    <text evidence="1">Belongs to the CRISP family.</text>
</comment>
<dbReference type="GO" id="GO:0005576">
    <property type="term" value="C:extracellular region"/>
    <property type="evidence" value="ECO:0007669"/>
    <property type="project" value="InterPro"/>
</dbReference>
<dbReference type="PROSITE" id="PS01009">
    <property type="entry name" value="CRISP_1"/>
    <property type="match status" value="1"/>
</dbReference>